<dbReference type="EMBL" id="JAAGUZ010000103">
    <property type="protein sequence ID" value="NEW47789.1"/>
    <property type="molecule type" value="Genomic_DNA"/>
</dbReference>
<dbReference type="RefSeq" id="WP_163826080.1">
    <property type="nucleotide sequence ID" value="NZ_JAAGUX010000084.1"/>
</dbReference>
<name>A0A6P1DE79_9NOCA</name>
<gene>
    <name evidence="1" type="ORF">GV789_25630</name>
    <name evidence="2" type="ORF">GV794_26905</name>
</gene>
<dbReference type="Pfam" id="PF10604">
    <property type="entry name" value="Polyketide_cyc2"/>
    <property type="match status" value="1"/>
</dbReference>
<proteinExistence type="predicted"/>
<accession>A0A6P1DE79</accession>
<dbReference type="AlphaFoldDB" id="A0A6P1DE79"/>
<comment type="caution">
    <text evidence="1">The sequence shown here is derived from an EMBL/GenBank/DDBJ whole genome shotgun (WGS) entry which is preliminary data.</text>
</comment>
<dbReference type="CDD" id="cd08865">
    <property type="entry name" value="SRPBCC_10"/>
    <property type="match status" value="1"/>
</dbReference>
<dbReference type="SUPFAM" id="SSF55961">
    <property type="entry name" value="Bet v1-like"/>
    <property type="match status" value="1"/>
</dbReference>
<dbReference type="Proteomes" id="UP000468928">
    <property type="component" value="Unassembled WGS sequence"/>
</dbReference>
<evidence type="ECO:0000313" key="4">
    <source>
        <dbReference type="Proteomes" id="UP000470876"/>
    </source>
</evidence>
<sequence>MIEVSDSILIDRPVDVVFDYVADQTHAPDWQDGLIEVRRTTDGPIGVGTTHMAVRTFLGRRLELTNEYVRFEPGREVAFTAATGPSHMEVSYRTEPEAGGTRLSCEMRMEQKGLFKLADPLVARSLRRDFASNFANLKALLEGVVE</sequence>
<organism evidence="1 3">
    <name type="scientific">Nocardia cyriacigeorgica</name>
    <dbReference type="NCBI Taxonomy" id="135487"/>
    <lineage>
        <taxon>Bacteria</taxon>
        <taxon>Bacillati</taxon>
        <taxon>Actinomycetota</taxon>
        <taxon>Actinomycetes</taxon>
        <taxon>Mycobacteriales</taxon>
        <taxon>Nocardiaceae</taxon>
        <taxon>Nocardia</taxon>
    </lineage>
</organism>
<dbReference type="EMBL" id="JAAGUX010000084">
    <property type="protein sequence ID" value="NEW59236.1"/>
    <property type="molecule type" value="Genomic_DNA"/>
</dbReference>
<evidence type="ECO:0000313" key="2">
    <source>
        <dbReference type="EMBL" id="NEW59236.1"/>
    </source>
</evidence>
<dbReference type="Proteomes" id="UP000470876">
    <property type="component" value="Unassembled WGS sequence"/>
</dbReference>
<evidence type="ECO:0008006" key="5">
    <source>
        <dbReference type="Google" id="ProtNLM"/>
    </source>
</evidence>
<keyword evidence="4" id="KW-1185">Reference proteome</keyword>
<dbReference type="InterPro" id="IPR019587">
    <property type="entry name" value="Polyketide_cyclase/dehydratase"/>
</dbReference>
<reference evidence="3 4" key="1">
    <citation type="submission" date="2020-01" db="EMBL/GenBank/DDBJ databases">
        <title>Genetics and antimicrobial susceptibilities of Nocardia species isolated from the soil; a comparison with species isolated from humans.</title>
        <authorList>
            <person name="Carrasco G."/>
            <person name="Monzon S."/>
            <person name="Sansegundo M."/>
            <person name="Garcia E."/>
            <person name="Garrido N."/>
            <person name="Medina M.J."/>
            <person name="Villalon P."/>
            <person name="Ramirez-Arocha A.C."/>
            <person name="Jimenez P."/>
            <person name="Cuesta I."/>
            <person name="Valdezate S."/>
        </authorList>
    </citation>
    <scope>NUCLEOTIDE SEQUENCE [LARGE SCALE GENOMIC DNA]</scope>
    <source>
        <strain evidence="1 3">CNM20110639</strain>
        <strain evidence="2 4">CNM20110649</strain>
    </source>
</reference>
<dbReference type="InterPro" id="IPR023393">
    <property type="entry name" value="START-like_dom_sf"/>
</dbReference>
<evidence type="ECO:0000313" key="3">
    <source>
        <dbReference type="Proteomes" id="UP000468928"/>
    </source>
</evidence>
<protein>
    <recommendedName>
        <fullName evidence="5">Polyketide cyclase / dehydrase and lipid transport</fullName>
    </recommendedName>
</protein>
<evidence type="ECO:0000313" key="1">
    <source>
        <dbReference type="EMBL" id="NEW47789.1"/>
    </source>
</evidence>
<dbReference type="Gene3D" id="3.30.530.20">
    <property type="match status" value="1"/>
</dbReference>